<dbReference type="PANTHER" id="PTHR11647:SF1">
    <property type="entry name" value="COLLAPSIN RESPONSE MEDIATOR PROTEIN"/>
    <property type="match status" value="1"/>
</dbReference>
<evidence type="ECO:0000313" key="10">
    <source>
        <dbReference type="EMBL" id="GEO37989.1"/>
    </source>
</evidence>
<dbReference type="GO" id="GO:0046872">
    <property type="term" value="F:metal ion binding"/>
    <property type="evidence" value="ECO:0007669"/>
    <property type="project" value="UniProtKB-KW"/>
</dbReference>
<dbReference type="SUPFAM" id="SSF51338">
    <property type="entry name" value="Composite domain of metallo-dependent hydrolases"/>
    <property type="match status" value="2"/>
</dbReference>
<evidence type="ECO:0000256" key="5">
    <source>
        <dbReference type="ARBA" id="ARBA00022801"/>
    </source>
</evidence>
<name>A0A512DNE0_9PROT</name>
<dbReference type="Gene3D" id="2.30.40.10">
    <property type="entry name" value="Urease, subunit C, domain 1"/>
    <property type="match status" value="1"/>
</dbReference>
<dbReference type="OrthoDB" id="9775759at2"/>
<comment type="function">
    <text evidence="6">Catalyzes the stereospecific hydrolysis of the cyclic amide bond of D-hydantoin derivatives.</text>
</comment>
<dbReference type="GO" id="GO:0016812">
    <property type="term" value="F:hydrolase activity, acting on carbon-nitrogen (but not peptide) bonds, in cyclic amides"/>
    <property type="evidence" value="ECO:0007669"/>
    <property type="project" value="TreeGrafter"/>
</dbReference>
<dbReference type="FunFam" id="3.20.20.140:FF:000217">
    <property type="entry name" value="Dihydropyrimidinase-related protein 1"/>
    <property type="match status" value="1"/>
</dbReference>
<comment type="similarity">
    <text evidence="2">Belongs to the metallo-dependent hydrolases superfamily. Hydantoinase/dihydropyrimidinase family.</text>
</comment>
<comment type="caution">
    <text evidence="10">The sequence shown here is derived from an EMBL/GenBank/DDBJ whole genome shotgun (WGS) entry which is preliminary data.</text>
</comment>
<keyword evidence="5" id="KW-0378">Hydrolase</keyword>
<dbReference type="AlphaFoldDB" id="A0A512DNE0"/>
<dbReference type="NCBIfam" id="NF009941">
    <property type="entry name" value="PRK13404.1"/>
    <property type="match status" value="1"/>
</dbReference>
<dbReference type="NCBIfam" id="TIGR02033">
    <property type="entry name" value="D-hydantoinase"/>
    <property type="match status" value="1"/>
</dbReference>
<keyword evidence="4" id="KW-0479">Metal-binding</keyword>
<dbReference type="InterPro" id="IPR006680">
    <property type="entry name" value="Amidohydro-rel"/>
</dbReference>
<keyword evidence="11" id="KW-1185">Reference proteome</keyword>
<keyword evidence="3" id="KW-0597">Phosphoprotein</keyword>
<evidence type="ECO:0000259" key="9">
    <source>
        <dbReference type="Pfam" id="PF01979"/>
    </source>
</evidence>
<dbReference type="Gene3D" id="3.20.20.140">
    <property type="entry name" value="Metal-dependent hydrolases"/>
    <property type="match status" value="1"/>
</dbReference>
<gene>
    <name evidence="10" type="ORF">SAE02_21370</name>
</gene>
<organism evidence="10 11">
    <name type="scientific">Skermanella aerolata</name>
    <dbReference type="NCBI Taxonomy" id="393310"/>
    <lineage>
        <taxon>Bacteria</taxon>
        <taxon>Pseudomonadati</taxon>
        <taxon>Pseudomonadota</taxon>
        <taxon>Alphaproteobacteria</taxon>
        <taxon>Rhodospirillales</taxon>
        <taxon>Azospirillaceae</taxon>
        <taxon>Skermanella</taxon>
    </lineage>
</organism>
<evidence type="ECO:0000256" key="8">
    <source>
        <dbReference type="PIRSR" id="PIRSR611778-50"/>
    </source>
</evidence>
<dbReference type="SUPFAM" id="SSF51556">
    <property type="entry name" value="Metallo-dependent hydrolases"/>
    <property type="match status" value="1"/>
</dbReference>
<protein>
    <recommendedName>
        <fullName evidence="7">D-hydantoinase</fullName>
    </recommendedName>
</protein>
<evidence type="ECO:0000256" key="2">
    <source>
        <dbReference type="ARBA" id="ARBA00008829"/>
    </source>
</evidence>
<dbReference type="RefSeq" id="WP_044430816.1">
    <property type="nucleotide sequence ID" value="NZ_BJYZ01000008.1"/>
</dbReference>
<evidence type="ECO:0000313" key="11">
    <source>
        <dbReference type="Proteomes" id="UP000321523"/>
    </source>
</evidence>
<feature type="modified residue" description="N6-carboxylysine" evidence="8">
    <location>
        <position position="153"/>
    </location>
</feature>
<evidence type="ECO:0000256" key="4">
    <source>
        <dbReference type="ARBA" id="ARBA00022723"/>
    </source>
</evidence>
<sequence length="479" mass="51980">MSDYDLIIRGGTVVTAADTVRADVGIRGGRIVSVAESLEGGAKEIDASGLLVMPGGIDSHVHLAQPAFGGPKMADGFETGTRSAIAGGNTTVIPFALQPRGASLRASVADYHKEADGQSYCDYGFHLIISDPTVSVLGQELPALVEDGYTSFKVFMTYDDLVLSDRQMLEVFDCARGCGALVMVHCEGYDAIRFMTERLELAGKKAPYYHAVSRPESVEREATHRAISHAELTDVPIMIVHVSGREPMEQIRWAQQKGLKVYGESCPQYIALTADDLKGLNMDETGGKYVCSPPPRDEASWGAIWEGIRTGVFQTFSSDHCPFFYEGEMGKLNPKARTSFRWVPNGIPGVETRLPLLFSKGVVEGRITLNEFVALTSTNHARMYGLYPKKGSIAPGFDADIVLWDPNRKETIRQELMHHGADYTPYEGIAVTGWPVATFLRGKLVAEEGKILGEPGDGAFLKRDLSPFAVPTGAAAPTV</sequence>
<dbReference type="CDD" id="cd01314">
    <property type="entry name" value="D-HYD"/>
    <property type="match status" value="1"/>
</dbReference>
<evidence type="ECO:0000256" key="7">
    <source>
        <dbReference type="ARBA" id="ARBA00068457"/>
    </source>
</evidence>
<dbReference type="Proteomes" id="UP000321523">
    <property type="component" value="Unassembled WGS sequence"/>
</dbReference>
<dbReference type="GO" id="GO:0005829">
    <property type="term" value="C:cytosol"/>
    <property type="evidence" value="ECO:0007669"/>
    <property type="project" value="TreeGrafter"/>
</dbReference>
<evidence type="ECO:0000256" key="6">
    <source>
        <dbReference type="ARBA" id="ARBA00055040"/>
    </source>
</evidence>
<proteinExistence type="inferred from homology"/>
<dbReference type="InterPro" id="IPR011778">
    <property type="entry name" value="Hydantoinase/dihydroPyrase"/>
</dbReference>
<dbReference type="InterPro" id="IPR050378">
    <property type="entry name" value="Metallo-dep_Hydrolases_sf"/>
</dbReference>
<feature type="domain" description="Amidohydrolase-related" evidence="9">
    <location>
        <begin position="51"/>
        <end position="445"/>
    </location>
</feature>
<evidence type="ECO:0000256" key="1">
    <source>
        <dbReference type="ARBA" id="ARBA00001947"/>
    </source>
</evidence>
<accession>A0A512DNE0</accession>
<dbReference type="EMBL" id="BJYZ01000008">
    <property type="protein sequence ID" value="GEO37989.1"/>
    <property type="molecule type" value="Genomic_DNA"/>
</dbReference>
<dbReference type="InterPro" id="IPR011059">
    <property type="entry name" value="Metal-dep_hydrolase_composite"/>
</dbReference>
<dbReference type="InterPro" id="IPR032466">
    <property type="entry name" value="Metal_Hydrolase"/>
</dbReference>
<dbReference type="Pfam" id="PF01979">
    <property type="entry name" value="Amidohydro_1"/>
    <property type="match status" value="1"/>
</dbReference>
<comment type="cofactor">
    <cofactor evidence="1">
        <name>Zn(2+)</name>
        <dbReference type="ChEBI" id="CHEBI:29105"/>
    </cofactor>
</comment>
<dbReference type="PANTHER" id="PTHR11647">
    <property type="entry name" value="HYDRANTOINASE/DIHYDROPYRIMIDINASE FAMILY MEMBER"/>
    <property type="match status" value="1"/>
</dbReference>
<comment type="PTM">
    <text evidence="8">Carbamylation allows a single lysine to coordinate two divalent metal cations.</text>
</comment>
<evidence type="ECO:0000256" key="3">
    <source>
        <dbReference type="ARBA" id="ARBA00022553"/>
    </source>
</evidence>
<reference evidence="10 11" key="1">
    <citation type="submission" date="2019-07" db="EMBL/GenBank/DDBJ databases">
        <title>Whole genome shotgun sequence of Skermanella aerolata NBRC 106429.</title>
        <authorList>
            <person name="Hosoyama A."/>
            <person name="Uohara A."/>
            <person name="Ohji S."/>
            <person name="Ichikawa N."/>
        </authorList>
    </citation>
    <scope>NUCLEOTIDE SEQUENCE [LARGE SCALE GENOMIC DNA]</scope>
    <source>
        <strain evidence="10 11">NBRC 106429</strain>
    </source>
</reference>